<sequence length="94" mass="10738">MKEWQLFSTRDPASGRWRHYPTIAKAETLFRWAEPGRTYAGQIVKGPDGRFYLYAPVMQRDSTAKDRFAIGVAVADWPLGHGAMRIPRGRSSRN</sequence>
<dbReference type="RefSeq" id="WP_183983584.1">
    <property type="nucleotide sequence ID" value="NZ_JACIEV010000004.1"/>
</dbReference>
<dbReference type="InterPro" id="IPR023296">
    <property type="entry name" value="Glyco_hydro_beta-prop_sf"/>
</dbReference>
<dbReference type="Proteomes" id="UP000529795">
    <property type="component" value="Unassembled WGS sequence"/>
</dbReference>
<protein>
    <submittedName>
        <fullName evidence="1">Uncharacterized protein</fullName>
    </submittedName>
</protein>
<reference evidence="1 2" key="1">
    <citation type="submission" date="2020-08" db="EMBL/GenBank/DDBJ databases">
        <title>Genomic Encyclopedia of Type Strains, Phase IV (KMG-IV): sequencing the most valuable type-strain genomes for metagenomic binning, comparative biology and taxonomic classification.</title>
        <authorList>
            <person name="Goeker M."/>
        </authorList>
    </citation>
    <scope>NUCLEOTIDE SEQUENCE [LARGE SCALE GENOMIC DNA]</scope>
    <source>
        <strain evidence="1 2">YC6723</strain>
    </source>
</reference>
<proteinExistence type="predicted"/>
<dbReference type="SUPFAM" id="SSF75005">
    <property type="entry name" value="Arabinanase/levansucrase/invertase"/>
    <property type="match status" value="1"/>
</dbReference>
<evidence type="ECO:0000313" key="1">
    <source>
        <dbReference type="EMBL" id="MBB4153726.1"/>
    </source>
</evidence>
<dbReference type="EMBL" id="JACIEV010000004">
    <property type="protein sequence ID" value="MBB4153726.1"/>
    <property type="molecule type" value="Genomic_DNA"/>
</dbReference>
<accession>A0A840FBV9</accession>
<keyword evidence="2" id="KW-1185">Reference proteome</keyword>
<gene>
    <name evidence="1" type="ORF">GGQ80_001632</name>
</gene>
<comment type="caution">
    <text evidence="1">The sequence shown here is derived from an EMBL/GenBank/DDBJ whole genome shotgun (WGS) entry which is preliminary data.</text>
</comment>
<evidence type="ECO:0000313" key="2">
    <source>
        <dbReference type="Proteomes" id="UP000529795"/>
    </source>
</evidence>
<dbReference type="Gene3D" id="2.115.10.20">
    <property type="entry name" value="Glycosyl hydrolase domain, family 43"/>
    <property type="match status" value="1"/>
</dbReference>
<name>A0A840FBV9_9SPHN</name>
<dbReference type="AlphaFoldDB" id="A0A840FBV9"/>
<organism evidence="1 2">
    <name type="scientific">Sphingomonas jinjuensis</name>
    <dbReference type="NCBI Taxonomy" id="535907"/>
    <lineage>
        <taxon>Bacteria</taxon>
        <taxon>Pseudomonadati</taxon>
        <taxon>Pseudomonadota</taxon>
        <taxon>Alphaproteobacteria</taxon>
        <taxon>Sphingomonadales</taxon>
        <taxon>Sphingomonadaceae</taxon>
        <taxon>Sphingomonas</taxon>
    </lineage>
</organism>